<dbReference type="Proteomes" id="UP001159427">
    <property type="component" value="Unassembled WGS sequence"/>
</dbReference>
<evidence type="ECO:0000313" key="1">
    <source>
        <dbReference type="EMBL" id="CAH3014743.1"/>
    </source>
</evidence>
<gene>
    <name evidence="1" type="ORF">PEVE_00004741</name>
</gene>
<keyword evidence="2" id="KW-1185">Reference proteome</keyword>
<name>A0ABN8LCE7_9CNID</name>
<evidence type="ECO:0000313" key="2">
    <source>
        <dbReference type="Proteomes" id="UP001159427"/>
    </source>
</evidence>
<organism evidence="1 2">
    <name type="scientific">Porites evermanni</name>
    <dbReference type="NCBI Taxonomy" id="104178"/>
    <lineage>
        <taxon>Eukaryota</taxon>
        <taxon>Metazoa</taxon>
        <taxon>Cnidaria</taxon>
        <taxon>Anthozoa</taxon>
        <taxon>Hexacorallia</taxon>
        <taxon>Scleractinia</taxon>
        <taxon>Fungiina</taxon>
        <taxon>Poritidae</taxon>
        <taxon>Porites</taxon>
    </lineage>
</organism>
<sequence>MPGQFLLDANAAENWRKFFMQFEIYLVAKGKDDKADKLKVNMLLHCAGPEAIEGYSHFVFTDKEDKDRYQDVCRQFDELCQGARNVTYERLVFNHRNQKEGVLSDELRGELLKKPDLTLQTAHDYCRTLEAAELQKYKFNTPTVAGCGRSLHPLRKVKVQEKTSARNCKFCGYRHPFTQPPRCPALEKKCNKCKKEGHFAQVCKELSAEGYVHNLQLWNMSLQ</sequence>
<reference evidence="1 2" key="1">
    <citation type="submission" date="2022-05" db="EMBL/GenBank/DDBJ databases">
        <authorList>
            <consortium name="Genoscope - CEA"/>
            <person name="William W."/>
        </authorList>
    </citation>
    <scope>NUCLEOTIDE SEQUENCE [LARGE SCALE GENOMIC DNA]</scope>
</reference>
<protein>
    <recommendedName>
        <fullName evidence="3">CCHC-type domain-containing protein</fullName>
    </recommendedName>
</protein>
<accession>A0ABN8LCE7</accession>
<dbReference type="EMBL" id="CALNXI010000013">
    <property type="protein sequence ID" value="CAH3014743.1"/>
    <property type="molecule type" value="Genomic_DNA"/>
</dbReference>
<proteinExistence type="predicted"/>
<evidence type="ECO:0008006" key="3">
    <source>
        <dbReference type="Google" id="ProtNLM"/>
    </source>
</evidence>
<comment type="caution">
    <text evidence="1">The sequence shown here is derived from an EMBL/GenBank/DDBJ whole genome shotgun (WGS) entry which is preliminary data.</text>
</comment>